<proteinExistence type="predicted"/>
<gene>
    <name evidence="3" type="ORF">B723_18115</name>
</gene>
<evidence type="ECO:0000256" key="2">
    <source>
        <dbReference type="SAM" id="Phobius"/>
    </source>
</evidence>
<dbReference type="RefSeq" id="WP_031318733.1">
    <property type="nucleotide sequence ID" value="NZ_CP010945.1"/>
</dbReference>
<dbReference type="PANTHER" id="PTHR32309:SF13">
    <property type="entry name" value="FERRIC ENTEROBACTIN TRANSPORT PROTEIN FEPE"/>
    <property type="match status" value="1"/>
</dbReference>
<dbReference type="AlphaFoldDB" id="A0A0K1QR34"/>
<feature type="transmembrane region" description="Helical" evidence="2">
    <location>
        <begin position="424"/>
        <end position="443"/>
    </location>
</feature>
<dbReference type="OrthoDB" id="9795292at2"/>
<dbReference type="GO" id="GO:0005886">
    <property type="term" value="C:plasma membrane"/>
    <property type="evidence" value="ECO:0007669"/>
    <property type="project" value="TreeGrafter"/>
</dbReference>
<keyword evidence="2" id="KW-0812">Transmembrane</keyword>
<dbReference type="EMBL" id="CP010945">
    <property type="protein sequence ID" value="AKV08214.1"/>
    <property type="molecule type" value="Genomic_DNA"/>
</dbReference>
<feature type="transmembrane region" description="Helical" evidence="2">
    <location>
        <begin position="487"/>
        <end position="506"/>
    </location>
</feature>
<dbReference type="Proteomes" id="UP000017175">
    <property type="component" value="Chromosome"/>
</dbReference>
<dbReference type="PANTHER" id="PTHR32309">
    <property type="entry name" value="TYROSINE-PROTEIN KINASE"/>
    <property type="match status" value="1"/>
</dbReference>
<feature type="coiled-coil region" evidence="1">
    <location>
        <begin position="162"/>
        <end position="246"/>
    </location>
</feature>
<keyword evidence="1" id="KW-0175">Coiled coil</keyword>
<accession>A0A0K1QR34</accession>
<sequence length="521" mass="58163">MTTEYEMSVNDYIAIIKHHAVLLIVSCAAILGVSIAVAMSLPPTFESSGTILIESQQISPELVAANNSTFADERIEVIRQRVMTRENLAAIIDKYNLFSTQGRNLSVTEKIDEMRNAIGVTLVSAAIKGRGEVTIAFRLSFEHRQPEIATQVANELVTLFLNENIRQRTERANENTEFAKQEADKLEVALNAQDSRVAEFKEKHSDALPENRELLTNMLTRAESDLKEVDRDYKAAREELRFNELELIAANSGVATKPGVAGAAADKPQDLASLKAEYARLQTLYTDAHPDVRSVKRKIAALEANKMVAGSAAAPVNMDVSRAQTRIAATEARIKSLADQKQQTVQKISEYQARIIEMPQVERGLITLMRDHDNAKKKYEEMRAKEMNARISESLEQENKAERFVLLESPLMPEKPVRPNRKKVVAMGFVLAPVGAGALVMLLEMMSSRVRGAEALASVLGRRVLVSIPYIHTMAELERRKKWRTRLIVCGIVLVAILLVLVHFLYMPLDQLAYKTLGRFA</sequence>
<keyword evidence="2" id="KW-0472">Membrane</keyword>
<organism evidence="3 4">
    <name type="scientific">Pseudomonas fluorescens NCIMB 11764</name>
    <dbReference type="NCBI Taxonomy" id="1221522"/>
    <lineage>
        <taxon>Bacteria</taxon>
        <taxon>Pseudomonadati</taxon>
        <taxon>Pseudomonadota</taxon>
        <taxon>Gammaproteobacteria</taxon>
        <taxon>Pseudomonadales</taxon>
        <taxon>Pseudomonadaceae</taxon>
        <taxon>Pseudomonas</taxon>
    </lineage>
</organism>
<evidence type="ECO:0000256" key="1">
    <source>
        <dbReference type="SAM" id="Coils"/>
    </source>
</evidence>
<name>A0A0K1QR34_PSEFL</name>
<reference evidence="3 4" key="1">
    <citation type="journal article" date="2012" name="J. Bacteriol.">
        <title>Draft genome sequence of the cyanide-utilizing bacterium Pseudomonas fluorescens strain NCIMB 11764.</title>
        <authorList>
            <person name="Vilo C.A."/>
            <person name="Benedik M.J."/>
            <person name="Kunz D.A."/>
            <person name="Dong Q."/>
        </authorList>
    </citation>
    <scope>NUCLEOTIDE SEQUENCE [LARGE SCALE GENOMIC DNA]</scope>
    <source>
        <strain evidence="3 4">NCIMB 11764</strain>
    </source>
</reference>
<dbReference type="InterPro" id="IPR050445">
    <property type="entry name" value="Bact_polysacc_biosynth/exp"/>
</dbReference>
<keyword evidence="2" id="KW-1133">Transmembrane helix</keyword>
<protein>
    <submittedName>
        <fullName evidence="3">Lipopolysaccharide biosynthesis protein</fullName>
    </submittedName>
</protein>
<dbReference type="eggNOG" id="COG3206">
    <property type="taxonomic scope" value="Bacteria"/>
</dbReference>
<dbReference type="GO" id="GO:0004713">
    <property type="term" value="F:protein tyrosine kinase activity"/>
    <property type="evidence" value="ECO:0007669"/>
    <property type="project" value="TreeGrafter"/>
</dbReference>
<feature type="transmembrane region" description="Helical" evidence="2">
    <location>
        <begin position="20"/>
        <end position="41"/>
    </location>
</feature>
<feature type="coiled-coil region" evidence="1">
    <location>
        <begin position="320"/>
        <end position="385"/>
    </location>
</feature>
<evidence type="ECO:0000313" key="3">
    <source>
        <dbReference type="EMBL" id="AKV08214.1"/>
    </source>
</evidence>
<evidence type="ECO:0000313" key="4">
    <source>
        <dbReference type="Proteomes" id="UP000017175"/>
    </source>
</evidence>